<dbReference type="Proteomes" id="UP001314903">
    <property type="component" value="Unassembled WGS sequence"/>
</dbReference>
<proteinExistence type="predicted"/>
<protein>
    <recommendedName>
        <fullName evidence="2">Membrane protein NfeD2 N-terminal transmembrane domain-containing protein</fullName>
    </recommendedName>
</protein>
<dbReference type="InterPro" id="IPR012340">
    <property type="entry name" value="NA-bd_OB-fold"/>
</dbReference>
<reference evidence="3 4" key="1">
    <citation type="submission" date="2021-03" db="EMBL/GenBank/DDBJ databases">
        <title>Genomic Encyclopedia of Type Strains, Phase IV (KMG-IV): sequencing the most valuable type-strain genomes for metagenomic binning, comparative biology and taxonomic classification.</title>
        <authorList>
            <person name="Goeker M."/>
        </authorList>
    </citation>
    <scope>NUCLEOTIDE SEQUENCE [LARGE SCALE GENOMIC DNA]</scope>
    <source>
        <strain evidence="3 4">DSM 27512</strain>
    </source>
</reference>
<accession>A0ABS4KKF6</accession>
<keyword evidence="4" id="KW-1185">Reference proteome</keyword>
<evidence type="ECO:0000313" key="3">
    <source>
        <dbReference type="EMBL" id="MBP2028271.1"/>
    </source>
</evidence>
<comment type="caution">
    <text evidence="3">The sequence shown here is derived from an EMBL/GenBank/DDBJ whole genome shotgun (WGS) entry which is preliminary data.</text>
</comment>
<name>A0ABS4KKF6_9FIRM</name>
<dbReference type="RefSeq" id="WP_209661324.1">
    <property type="nucleotide sequence ID" value="NZ_JAGGLI010000024.1"/>
</dbReference>
<dbReference type="Gene3D" id="2.40.50.140">
    <property type="entry name" value="Nucleic acid-binding proteins"/>
    <property type="match status" value="1"/>
</dbReference>
<dbReference type="Pfam" id="PF25842">
    <property type="entry name" value="NfeD_TM"/>
    <property type="match status" value="1"/>
</dbReference>
<feature type="transmembrane region" description="Helical" evidence="1">
    <location>
        <begin position="76"/>
        <end position="93"/>
    </location>
</feature>
<sequence length="175" mass="19682">MIKLFEISFYLGVILTLITFVLGQFFDFMDFNGPDIDFDTDGFNFMSFLKPSIIVLFFTIFGGSGLILSQRGYPEIVTIILAALSGLLGGFLLDRFVISKLKKYETTSASKSDFVGLKARAALDMEGDKVGYIIYQINDNTYQSPAKAFENSVIKKGDYVLIMGFRDNLFYVEKI</sequence>
<dbReference type="InterPro" id="IPR058653">
    <property type="entry name" value="NfeD2_TM"/>
</dbReference>
<evidence type="ECO:0000259" key="2">
    <source>
        <dbReference type="Pfam" id="PF25842"/>
    </source>
</evidence>
<keyword evidence="1" id="KW-0472">Membrane</keyword>
<keyword evidence="1" id="KW-1133">Transmembrane helix</keyword>
<feature type="transmembrane region" description="Helical" evidence="1">
    <location>
        <begin position="46"/>
        <end position="69"/>
    </location>
</feature>
<organism evidence="3 4">
    <name type="scientific">Acetoanaerobium pronyense</name>
    <dbReference type="NCBI Taxonomy" id="1482736"/>
    <lineage>
        <taxon>Bacteria</taxon>
        <taxon>Bacillati</taxon>
        <taxon>Bacillota</taxon>
        <taxon>Clostridia</taxon>
        <taxon>Peptostreptococcales</taxon>
        <taxon>Filifactoraceae</taxon>
        <taxon>Acetoanaerobium</taxon>
    </lineage>
</organism>
<evidence type="ECO:0000313" key="4">
    <source>
        <dbReference type="Proteomes" id="UP001314903"/>
    </source>
</evidence>
<feature type="transmembrane region" description="Helical" evidence="1">
    <location>
        <begin position="7"/>
        <end position="26"/>
    </location>
</feature>
<evidence type="ECO:0000256" key="1">
    <source>
        <dbReference type="SAM" id="Phobius"/>
    </source>
</evidence>
<keyword evidence="1" id="KW-0812">Transmembrane</keyword>
<gene>
    <name evidence="3" type="ORF">J2Z35_002072</name>
</gene>
<feature type="domain" description="Membrane protein NfeD2 N-terminal transmembrane" evidence="2">
    <location>
        <begin position="3"/>
        <end position="105"/>
    </location>
</feature>
<dbReference type="EMBL" id="JAGGLI010000024">
    <property type="protein sequence ID" value="MBP2028271.1"/>
    <property type="molecule type" value="Genomic_DNA"/>
</dbReference>